<name>A0A1H7PLQ3_9NOCA</name>
<keyword evidence="3" id="KW-0378">Hydrolase</keyword>
<keyword evidence="3" id="KW-0540">Nuclease</keyword>
<dbReference type="SUPFAM" id="SSF52540">
    <property type="entry name" value="P-loop containing nucleoside triphosphate hydrolases"/>
    <property type="match status" value="1"/>
</dbReference>
<dbReference type="AlphaFoldDB" id="A0A1H7PLQ3"/>
<accession>A0A1H7PLQ3</accession>
<keyword evidence="3" id="KW-0255">Endonuclease</keyword>
<evidence type="ECO:0000256" key="1">
    <source>
        <dbReference type="SAM" id="MobiDB-lite"/>
    </source>
</evidence>
<dbReference type="OrthoDB" id="3237462at2"/>
<gene>
    <name evidence="3" type="ORF">SAMN05444583_10888</name>
</gene>
<keyword evidence="4" id="KW-1185">Reference proteome</keyword>
<dbReference type="GO" id="GO:0004519">
    <property type="term" value="F:endonuclease activity"/>
    <property type="evidence" value="ECO:0007669"/>
    <property type="project" value="UniProtKB-KW"/>
</dbReference>
<proteinExistence type="predicted"/>
<reference evidence="4" key="1">
    <citation type="submission" date="2016-10" db="EMBL/GenBank/DDBJ databases">
        <authorList>
            <person name="Varghese N."/>
            <person name="Submissions S."/>
        </authorList>
    </citation>
    <scope>NUCLEOTIDE SEQUENCE [LARGE SCALE GENOMIC DNA]</scope>
    <source>
        <strain evidence="4">DSM 44675</strain>
    </source>
</reference>
<evidence type="ECO:0000259" key="2">
    <source>
        <dbReference type="Pfam" id="PF13175"/>
    </source>
</evidence>
<sequence length="645" mass="68821">MYLKRLDVEGYRAAASTPLTCEFGGRFSLLLGANGAGKTTINEAIVHAHRHRFPRPRPVDAAVLGEPPRAVRVEYGYEADPANEGALGQALLNTGYSAPSWGRPLERSLGRVRPGSVVGATEGHDNIRLIYLPALRNPVDELSRRDTQVLLELLRAEHLRQPSAGGLAALRANAEGMLEKLTADQLVVNVEGRIAEHLKTISGGVHEHHAFVGTQRVDNAYLARVFELLLGIVPDRGSAMRLEASSLGYVNLLHIAVTLAGIPDPSATGAGAAAGDDEKTGGVLVDSTQNPPDEHVQVGGSSDTAVDARMRLLEASSSAEADHDSFYPELFHATVLIEEPEAHLHPQLQYGLVRYLRRVVKERPDLQVIVTTHSGELAAACEPNELVVVRRDTQGATVARHVGALPLPPSKKEFMFQQTRLHLDASRSASLFASRVLVVEGVTEAALLRVLGRAWAGADARKGGFIDALAIVPVGHKVGEWPIRLLATPGFELVTRVAGLADTDLRGDPVPSPNPPAWHAKLDSKSAQFFWSRPTLEPTLVTSNEDLIAIALADIGRAQSEPVTVALVDELFSGTAKSQKGEFALAVARVVEGNLDAVTVPGHIVDMFNWLYGPTDPPVLDEVGGEDGGSAEDGSPIAGIPTGES</sequence>
<dbReference type="PANTHER" id="PTHR43581">
    <property type="entry name" value="ATP/GTP PHOSPHATASE"/>
    <property type="match status" value="1"/>
</dbReference>
<dbReference type="EMBL" id="FOAW01000008">
    <property type="protein sequence ID" value="SEL36408.1"/>
    <property type="molecule type" value="Genomic_DNA"/>
</dbReference>
<evidence type="ECO:0000313" key="4">
    <source>
        <dbReference type="Proteomes" id="UP000198677"/>
    </source>
</evidence>
<organism evidence="3 4">
    <name type="scientific">Rhodococcus maanshanensis</name>
    <dbReference type="NCBI Taxonomy" id="183556"/>
    <lineage>
        <taxon>Bacteria</taxon>
        <taxon>Bacillati</taxon>
        <taxon>Actinomycetota</taxon>
        <taxon>Actinomycetes</taxon>
        <taxon>Mycobacteriales</taxon>
        <taxon>Nocardiaceae</taxon>
        <taxon>Rhodococcus</taxon>
    </lineage>
</organism>
<dbReference type="Pfam" id="PF13175">
    <property type="entry name" value="AAA_15"/>
    <property type="match status" value="1"/>
</dbReference>
<dbReference type="InterPro" id="IPR027417">
    <property type="entry name" value="P-loop_NTPase"/>
</dbReference>
<dbReference type="Proteomes" id="UP000198677">
    <property type="component" value="Unassembled WGS sequence"/>
</dbReference>
<dbReference type="Gene3D" id="3.40.50.300">
    <property type="entry name" value="P-loop containing nucleotide triphosphate hydrolases"/>
    <property type="match status" value="2"/>
</dbReference>
<dbReference type="PANTHER" id="PTHR43581:SF4">
    <property type="entry name" value="ATP_GTP PHOSPHATASE"/>
    <property type="match status" value="1"/>
</dbReference>
<dbReference type="InterPro" id="IPR041685">
    <property type="entry name" value="AAA_GajA/Old/RecF-like"/>
</dbReference>
<feature type="region of interest" description="Disordered" evidence="1">
    <location>
        <begin position="619"/>
        <end position="645"/>
    </location>
</feature>
<evidence type="ECO:0000313" key="3">
    <source>
        <dbReference type="EMBL" id="SEL36408.1"/>
    </source>
</evidence>
<protein>
    <submittedName>
        <fullName evidence="3">Putative ATP-dependent endonuclease of the OLD family</fullName>
    </submittedName>
</protein>
<dbReference type="InterPro" id="IPR051396">
    <property type="entry name" value="Bact_Antivir_Def_Nuclease"/>
</dbReference>
<feature type="domain" description="Endonuclease GajA/Old nuclease/RecF-like AAA" evidence="2">
    <location>
        <begin position="334"/>
        <end position="377"/>
    </location>
</feature>